<dbReference type="RefSeq" id="WP_087360450.1">
    <property type="nucleotide sequence ID" value="NZ_NFLJ01000067.1"/>
</dbReference>
<proteinExistence type="predicted"/>
<comment type="caution">
    <text evidence="2">The sequence shown here is derived from an EMBL/GenBank/DDBJ whole genome shotgun (WGS) entry which is preliminary data.</text>
</comment>
<dbReference type="Gene3D" id="3.30.1180.10">
    <property type="match status" value="1"/>
</dbReference>
<dbReference type="PANTHER" id="PTHR33434">
    <property type="entry name" value="DEGV DOMAIN-CONTAINING PROTEIN DR_1986-RELATED"/>
    <property type="match status" value="1"/>
</dbReference>
<dbReference type="Proteomes" id="UP000195305">
    <property type="component" value="Unassembled WGS sequence"/>
</dbReference>
<sequence>MRIITDTGALYSPEEGKKLGFDVLPLNVIADKKSYKEYVDISSQEFLEIVKEGHIPSSSQPSIGETMEMFEKYPDEDILVINMADGLSGTYQSTVSAKESVDHSENIHVINSMTLCGPQRYLVEKAVTLKEKGMDIHHMMKELHKSIACEKSFLIPQDFGFLKRGGRLTPLAATLGGMLKITPIMTTTKDAKRLEKYAMKKTLKSAIKEIIKAFQELGVNEDFKIYVTHAGVLQQAQDVVKQLQKTFENTVIEIYELSPVFIAQGGPGCIAVQTIRK</sequence>
<dbReference type="InterPro" id="IPR050270">
    <property type="entry name" value="DegV_domain_contain"/>
</dbReference>
<dbReference type="PROSITE" id="PS51482">
    <property type="entry name" value="DEGV"/>
    <property type="match status" value="1"/>
</dbReference>
<gene>
    <name evidence="2" type="ORF">B5E75_13810</name>
</gene>
<dbReference type="OrthoDB" id="9780216at2"/>
<keyword evidence="1" id="KW-0446">Lipid-binding</keyword>
<organism evidence="2 3">
    <name type="scientific">Massilimicrobiota timonensis</name>
    <dbReference type="NCBI Taxonomy" id="1776392"/>
    <lineage>
        <taxon>Bacteria</taxon>
        <taxon>Bacillati</taxon>
        <taxon>Bacillota</taxon>
        <taxon>Erysipelotrichia</taxon>
        <taxon>Erysipelotrichales</taxon>
        <taxon>Erysipelotrichaceae</taxon>
        <taxon>Massilimicrobiota</taxon>
    </lineage>
</organism>
<dbReference type="InterPro" id="IPR043168">
    <property type="entry name" value="DegV_C"/>
</dbReference>
<evidence type="ECO:0000313" key="3">
    <source>
        <dbReference type="Proteomes" id="UP000195305"/>
    </source>
</evidence>
<dbReference type="GO" id="GO:0008289">
    <property type="term" value="F:lipid binding"/>
    <property type="evidence" value="ECO:0007669"/>
    <property type="project" value="UniProtKB-KW"/>
</dbReference>
<dbReference type="InterPro" id="IPR003797">
    <property type="entry name" value="DegV"/>
</dbReference>
<name>A0A1Y4SMT1_9FIRM</name>
<dbReference type="Pfam" id="PF02645">
    <property type="entry name" value="DegV"/>
    <property type="match status" value="1"/>
</dbReference>
<dbReference type="Gene3D" id="3.40.50.10170">
    <property type="match status" value="1"/>
</dbReference>
<dbReference type="NCBIfam" id="TIGR00762">
    <property type="entry name" value="DegV"/>
    <property type="match status" value="1"/>
</dbReference>
<reference evidence="2 3" key="1">
    <citation type="journal article" date="2018" name="BMC Genomics">
        <title>Whole genome sequencing and function prediction of 133 gut anaerobes isolated from chicken caecum in pure cultures.</title>
        <authorList>
            <person name="Medvecky M."/>
            <person name="Cejkova D."/>
            <person name="Polansky O."/>
            <person name="Karasova D."/>
            <person name="Kubasova T."/>
            <person name="Cizek A."/>
            <person name="Rychlik I."/>
        </authorList>
    </citation>
    <scope>NUCLEOTIDE SEQUENCE [LARGE SCALE GENOMIC DNA]</scope>
    <source>
        <strain evidence="2 3">An13</strain>
    </source>
</reference>
<evidence type="ECO:0000256" key="1">
    <source>
        <dbReference type="ARBA" id="ARBA00023121"/>
    </source>
</evidence>
<protein>
    <submittedName>
        <fullName evidence="2">Fatty acid-binding protein DegV</fullName>
    </submittedName>
</protein>
<evidence type="ECO:0000313" key="2">
    <source>
        <dbReference type="EMBL" id="OUQ30262.1"/>
    </source>
</evidence>
<dbReference type="SUPFAM" id="SSF82549">
    <property type="entry name" value="DAK1/DegV-like"/>
    <property type="match status" value="1"/>
</dbReference>
<keyword evidence="3" id="KW-1185">Reference proteome</keyword>
<dbReference type="PANTHER" id="PTHR33434:SF2">
    <property type="entry name" value="FATTY ACID-BINDING PROTEIN TM_1468"/>
    <property type="match status" value="1"/>
</dbReference>
<dbReference type="EMBL" id="NFLJ01000067">
    <property type="protein sequence ID" value="OUQ30262.1"/>
    <property type="molecule type" value="Genomic_DNA"/>
</dbReference>
<accession>A0A1Y4SMT1</accession>
<dbReference type="AlphaFoldDB" id="A0A1Y4SMT1"/>